<proteinExistence type="predicted"/>
<dbReference type="EMBL" id="MU005765">
    <property type="protein sequence ID" value="KAF2713558.1"/>
    <property type="molecule type" value="Genomic_DNA"/>
</dbReference>
<gene>
    <name evidence="3" type="ORF">K504DRAFT_498365</name>
</gene>
<dbReference type="OrthoDB" id="5296155at2759"/>
<feature type="compositionally biased region" description="Polar residues" evidence="1">
    <location>
        <begin position="153"/>
        <end position="170"/>
    </location>
</feature>
<keyword evidence="2" id="KW-1133">Transmembrane helix</keyword>
<evidence type="ECO:0008006" key="5">
    <source>
        <dbReference type="Google" id="ProtNLM"/>
    </source>
</evidence>
<keyword evidence="4" id="KW-1185">Reference proteome</keyword>
<dbReference type="AlphaFoldDB" id="A0A6G1KL46"/>
<feature type="region of interest" description="Disordered" evidence="1">
    <location>
        <begin position="131"/>
        <end position="170"/>
    </location>
</feature>
<keyword evidence="2" id="KW-0472">Membrane</keyword>
<evidence type="ECO:0000313" key="3">
    <source>
        <dbReference type="EMBL" id="KAF2713558.1"/>
    </source>
</evidence>
<evidence type="ECO:0000313" key="4">
    <source>
        <dbReference type="Proteomes" id="UP000799428"/>
    </source>
</evidence>
<feature type="compositionally biased region" description="Low complexity" evidence="1">
    <location>
        <begin position="131"/>
        <end position="152"/>
    </location>
</feature>
<feature type="region of interest" description="Disordered" evidence="1">
    <location>
        <begin position="1"/>
        <end position="21"/>
    </location>
</feature>
<keyword evidence="2" id="KW-0812">Transmembrane</keyword>
<protein>
    <recommendedName>
        <fullName evidence="5">Tat pathway signal sequence</fullName>
    </recommendedName>
</protein>
<evidence type="ECO:0000256" key="1">
    <source>
        <dbReference type="SAM" id="MobiDB-lite"/>
    </source>
</evidence>
<organism evidence="3 4">
    <name type="scientific">Pleomassaria siparia CBS 279.74</name>
    <dbReference type="NCBI Taxonomy" id="1314801"/>
    <lineage>
        <taxon>Eukaryota</taxon>
        <taxon>Fungi</taxon>
        <taxon>Dikarya</taxon>
        <taxon>Ascomycota</taxon>
        <taxon>Pezizomycotina</taxon>
        <taxon>Dothideomycetes</taxon>
        <taxon>Pleosporomycetidae</taxon>
        <taxon>Pleosporales</taxon>
        <taxon>Pleomassariaceae</taxon>
        <taxon>Pleomassaria</taxon>
    </lineage>
</organism>
<evidence type="ECO:0000256" key="2">
    <source>
        <dbReference type="SAM" id="Phobius"/>
    </source>
</evidence>
<name>A0A6G1KL46_9PLEO</name>
<dbReference type="Proteomes" id="UP000799428">
    <property type="component" value="Unassembled WGS sequence"/>
</dbReference>
<accession>A0A6G1KL46</accession>
<reference evidence="3" key="1">
    <citation type="journal article" date="2020" name="Stud. Mycol.">
        <title>101 Dothideomycetes genomes: a test case for predicting lifestyles and emergence of pathogens.</title>
        <authorList>
            <person name="Haridas S."/>
            <person name="Albert R."/>
            <person name="Binder M."/>
            <person name="Bloem J."/>
            <person name="Labutti K."/>
            <person name="Salamov A."/>
            <person name="Andreopoulos B."/>
            <person name="Baker S."/>
            <person name="Barry K."/>
            <person name="Bills G."/>
            <person name="Bluhm B."/>
            <person name="Cannon C."/>
            <person name="Castanera R."/>
            <person name="Culley D."/>
            <person name="Daum C."/>
            <person name="Ezra D."/>
            <person name="Gonzalez J."/>
            <person name="Henrissat B."/>
            <person name="Kuo A."/>
            <person name="Liang C."/>
            <person name="Lipzen A."/>
            <person name="Lutzoni F."/>
            <person name="Magnuson J."/>
            <person name="Mondo S."/>
            <person name="Nolan M."/>
            <person name="Ohm R."/>
            <person name="Pangilinan J."/>
            <person name="Park H.-J."/>
            <person name="Ramirez L."/>
            <person name="Alfaro M."/>
            <person name="Sun H."/>
            <person name="Tritt A."/>
            <person name="Yoshinaga Y."/>
            <person name="Zwiers L.-H."/>
            <person name="Turgeon B."/>
            <person name="Goodwin S."/>
            <person name="Spatafora J."/>
            <person name="Crous P."/>
            <person name="Grigoriev I."/>
        </authorList>
    </citation>
    <scope>NUCLEOTIDE SEQUENCE</scope>
    <source>
        <strain evidence="3">CBS 279.74</strain>
    </source>
</reference>
<feature type="transmembrane region" description="Helical" evidence="2">
    <location>
        <begin position="107"/>
        <end position="129"/>
    </location>
</feature>
<sequence length="381" mass="40865">MDFWNQSSKHEQLAEPQTKRISTPAGQRLSVILENGNTQSKMRESHRASMRKSGLATAITGDALRESGEDQSNNSSGYSYSVWSEGEKFAALKNNKQIAKRGGWKRFIAIILVLLAIIIALAVGLAVGLKKKGSSSNNDKSSSSQAAGAAESNTSSPNNPTATASPTVQTLSPSALPSNFPVGSYSFVTFLDTIYTNCTSLASTWTCYPYTIYNTSPSKSIATFNWIISGSGSNLKISSTENPFSISFQGLDLTLKHEGQDDEGYYFQLQTVKTVSPSSSITDDDAAVECDYNDSTLTGWLYTKMQKGYPDASRGDGTGNPSFPTWPFAVKVEQTAAGGEGVPSCHKTSSPQSVLTNVVEAQDGGALCSCLYKNWRPPIPT</sequence>